<keyword evidence="3" id="KW-1185">Reference proteome</keyword>
<name>A0A9X3AL48_9PSEU</name>
<sequence>MRAWGSSQFRLAAAGFRRYSTYRQAMIAGTATNVVFGLLRMAVLLAALDAAPGGRIAGYDVAATVTYVWLGQGLLAFVVLWGDAALANRIRSGDVVVDLYRPWDLQQALLAEDLGRAAYCAVTRLVPPVVVGALLFPFRWPTPERWPVFLVSAVLAVLVSFGMRFLVNASTFWLLDNRGVMALYGVATGILCGLTVPLDFFPEWARFALWFTPMPAIMQSPIDVFIGHGSLWLTVGHQVFWAVALFLAGRLALARAVRKVVVQGG</sequence>
<proteinExistence type="predicted"/>
<dbReference type="InterPro" id="IPR010390">
    <property type="entry name" value="ABC-2_transporter-like"/>
</dbReference>
<organism evidence="2 3">
    <name type="scientific">Umezawaea endophytica</name>
    <dbReference type="NCBI Taxonomy" id="1654476"/>
    <lineage>
        <taxon>Bacteria</taxon>
        <taxon>Bacillati</taxon>
        <taxon>Actinomycetota</taxon>
        <taxon>Actinomycetes</taxon>
        <taxon>Pseudonocardiales</taxon>
        <taxon>Pseudonocardiaceae</taxon>
        <taxon>Umezawaea</taxon>
    </lineage>
</organism>
<dbReference type="Pfam" id="PF06182">
    <property type="entry name" value="ABC2_membrane_6"/>
    <property type="match status" value="1"/>
</dbReference>
<keyword evidence="1" id="KW-0472">Membrane</keyword>
<keyword evidence="1" id="KW-0812">Transmembrane</keyword>
<gene>
    <name evidence="2" type="ORF">NZH93_44225</name>
</gene>
<reference evidence="2" key="1">
    <citation type="submission" date="2022-08" db="EMBL/GenBank/DDBJ databases">
        <authorList>
            <person name="Tistechok S."/>
            <person name="Samborskyy M."/>
            <person name="Roman I."/>
        </authorList>
    </citation>
    <scope>NUCLEOTIDE SEQUENCE</scope>
    <source>
        <strain evidence="2">DSM 103496</strain>
    </source>
</reference>
<dbReference type="RefSeq" id="WP_259629336.1">
    <property type="nucleotide sequence ID" value="NZ_JANYMP010000038.1"/>
</dbReference>
<feature type="transmembrane region" description="Helical" evidence="1">
    <location>
        <begin position="67"/>
        <end position="86"/>
    </location>
</feature>
<dbReference type="Proteomes" id="UP001141259">
    <property type="component" value="Unassembled WGS sequence"/>
</dbReference>
<evidence type="ECO:0000313" key="2">
    <source>
        <dbReference type="EMBL" id="MCS7483885.1"/>
    </source>
</evidence>
<evidence type="ECO:0000313" key="3">
    <source>
        <dbReference type="Proteomes" id="UP001141259"/>
    </source>
</evidence>
<keyword evidence="1" id="KW-1133">Transmembrane helix</keyword>
<comment type="caution">
    <text evidence="2">The sequence shown here is derived from an EMBL/GenBank/DDBJ whole genome shotgun (WGS) entry which is preliminary data.</text>
</comment>
<feature type="transmembrane region" description="Helical" evidence="1">
    <location>
        <begin position="231"/>
        <end position="253"/>
    </location>
</feature>
<dbReference type="PANTHER" id="PTHR36832">
    <property type="entry name" value="SLR1174 PROTEIN-RELATED"/>
    <property type="match status" value="1"/>
</dbReference>
<evidence type="ECO:0000256" key="1">
    <source>
        <dbReference type="SAM" id="Phobius"/>
    </source>
</evidence>
<protein>
    <submittedName>
        <fullName evidence="2">ABC-2 family transporter protein</fullName>
    </submittedName>
</protein>
<feature type="transmembrane region" description="Helical" evidence="1">
    <location>
        <begin position="179"/>
        <end position="201"/>
    </location>
</feature>
<feature type="transmembrane region" description="Helical" evidence="1">
    <location>
        <begin position="25"/>
        <end position="47"/>
    </location>
</feature>
<feature type="transmembrane region" description="Helical" evidence="1">
    <location>
        <begin position="146"/>
        <end position="167"/>
    </location>
</feature>
<dbReference type="EMBL" id="JANYMP010000038">
    <property type="protein sequence ID" value="MCS7483885.1"/>
    <property type="molecule type" value="Genomic_DNA"/>
</dbReference>
<accession>A0A9X3AL48</accession>
<dbReference type="AlphaFoldDB" id="A0A9X3AL48"/>
<feature type="transmembrane region" description="Helical" evidence="1">
    <location>
        <begin position="117"/>
        <end position="140"/>
    </location>
</feature>
<dbReference type="PANTHER" id="PTHR36832:SF2">
    <property type="entry name" value="INTEGRAL MEMBRANE PROTEIN"/>
    <property type="match status" value="1"/>
</dbReference>